<evidence type="ECO:0000259" key="5">
    <source>
        <dbReference type="Pfam" id="PF13382"/>
    </source>
</evidence>
<dbReference type="NCBIfam" id="TIGR01178">
    <property type="entry name" value="ade"/>
    <property type="match status" value="1"/>
</dbReference>
<dbReference type="Pfam" id="PF01979">
    <property type="entry name" value="Amidohydro_1"/>
    <property type="match status" value="1"/>
</dbReference>
<feature type="domain" description="Amidohydrolase-related" evidence="4">
    <location>
        <begin position="41"/>
        <end position="322"/>
    </location>
</feature>
<dbReference type="OrthoDB" id="9775607at2"/>
<dbReference type="GO" id="GO:0000034">
    <property type="term" value="F:adenine deaminase activity"/>
    <property type="evidence" value="ECO:0007669"/>
    <property type="project" value="UniProtKB-UniRule"/>
</dbReference>
<evidence type="ECO:0000313" key="6">
    <source>
        <dbReference type="EMBL" id="PWD99729.1"/>
    </source>
</evidence>
<dbReference type="SUPFAM" id="SSF51556">
    <property type="entry name" value="Metallo-dependent hydrolases"/>
    <property type="match status" value="1"/>
</dbReference>
<gene>
    <name evidence="3 6" type="primary">ade</name>
    <name evidence="6" type="ORF">DDZ16_09810</name>
</gene>
<reference evidence="6 7" key="1">
    <citation type="submission" date="2018-05" db="EMBL/GenBank/DDBJ databases">
        <title>Marinilabilia rubrum sp. nov., isolated from saltern sediment.</title>
        <authorList>
            <person name="Zhang R."/>
        </authorList>
    </citation>
    <scope>NUCLEOTIDE SEQUENCE [LARGE SCALE GENOMIC DNA]</scope>
    <source>
        <strain evidence="6 7">WTE16</strain>
    </source>
</reference>
<dbReference type="HAMAP" id="MF_01518">
    <property type="entry name" value="Adenine_deamin"/>
    <property type="match status" value="1"/>
</dbReference>
<comment type="catalytic activity">
    <reaction evidence="3">
        <text>adenine + H2O + H(+) = hypoxanthine + NH4(+)</text>
        <dbReference type="Rhea" id="RHEA:23688"/>
        <dbReference type="ChEBI" id="CHEBI:15377"/>
        <dbReference type="ChEBI" id="CHEBI:15378"/>
        <dbReference type="ChEBI" id="CHEBI:16708"/>
        <dbReference type="ChEBI" id="CHEBI:17368"/>
        <dbReference type="ChEBI" id="CHEBI:28938"/>
        <dbReference type="EC" id="3.5.4.2"/>
    </reaction>
</comment>
<protein>
    <recommendedName>
        <fullName evidence="3">Adenine deaminase</fullName>
        <shortName evidence="3">Adenase</shortName>
        <shortName evidence="3">Adenine aminase</shortName>
        <ecNumber evidence="3">3.5.4.2</ecNumber>
    </recommendedName>
</protein>
<proteinExistence type="inferred from homology"/>
<comment type="cofactor">
    <cofactor evidence="3">
        <name>Mn(2+)</name>
        <dbReference type="ChEBI" id="CHEBI:29035"/>
    </cofactor>
</comment>
<dbReference type="InterPro" id="IPR032466">
    <property type="entry name" value="Metal_Hydrolase"/>
</dbReference>
<comment type="caution">
    <text evidence="6">The sequence shown here is derived from an EMBL/GenBank/DDBJ whole genome shotgun (WGS) entry which is preliminary data.</text>
</comment>
<dbReference type="GO" id="GO:0006146">
    <property type="term" value="P:adenine catabolic process"/>
    <property type="evidence" value="ECO:0007669"/>
    <property type="project" value="InterPro"/>
</dbReference>
<keyword evidence="1 3" id="KW-0378">Hydrolase</keyword>
<feature type="domain" description="Adenine deaminase C-terminal" evidence="5">
    <location>
        <begin position="374"/>
        <end position="537"/>
    </location>
</feature>
<evidence type="ECO:0000256" key="3">
    <source>
        <dbReference type="HAMAP-Rule" id="MF_01518"/>
    </source>
</evidence>
<name>A0A2U2B9H9_9BACT</name>
<evidence type="ECO:0000256" key="1">
    <source>
        <dbReference type="ARBA" id="ARBA00022801"/>
    </source>
</evidence>
<comment type="similarity">
    <text evidence="3">Belongs to the metallo-dependent hydrolases superfamily. Adenine deaminase family.</text>
</comment>
<dbReference type="Pfam" id="PF13382">
    <property type="entry name" value="Adenine_deam_C"/>
    <property type="match status" value="1"/>
</dbReference>
<dbReference type="RefSeq" id="WP_109264268.1">
    <property type="nucleotide sequence ID" value="NZ_QEWP01000006.1"/>
</dbReference>
<keyword evidence="2 3" id="KW-0464">Manganese</keyword>
<dbReference type="InterPro" id="IPR006680">
    <property type="entry name" value="Amidohydro-rel"/>
</dbReference>
<dbReference type="Proteomes" id="UP000244956">
    <property type="component" value="Unassembled WGS sequence"/>
</dbReference>
<sequence length="543" mass="60047">MEKIEGNIIDIHKEEIFPGIIYFSQNGIDRIEKINKVFNHYILPGLIDSHVHIESSMLVPSNFSRLVVPRGTIGVVTDPHEIGNVLGVKGVEYMIEESKNTPLKCFFGAPSCVPATPLESSGAEIDSGKIESLLDKEDVFFLSEMMNFPGVINGDKEVLAKLDAAKKRNLPIDGHAPGLKGKGLEKYAAAGVSTDHECFELDEALEKISNRIKIQIREGSAAKNFNALTDLFDMHPDQLMLCTDDSHPDELIHSGHIDKLIKLGLKKGIDLFKLLQAASLIPVRHYNLPVGLLRKSDPADFIVIDNPADFNVLESYINGKKVYHRDQGLLFERVSVYSANQFLPHFIVKNDLLVRVPEGAQKATIIKCFEGELVTDSFQIDVSDQNYLTYNTENDILKLVVIDRYQNKPVSVGFINGFGLKKGAIASSVAHDSHNVVAIGTNDEDLVNAINVVMENKGGLAVTNQEYKEILPLPVAGLMSDKEGEEVAKLYSHLEEKAKGFGAKLKAPFMTLSFMSLLVIPKLKLGDKGLFDGEKFEFISIFE</sequence>
<dbReference type="Gene3D" id="3.20.20.140">
    <property type="entry name" value="Metal-dependent hydrolases"/>
    <property type="match status" value="1"/>
</dbReference>
<evidence type="ECO:0000259" key="4">
    <source>
        <dbReference type="Pfam" id="PF01979"/>
    </source>
</evidence>
<dbReference type="CDD" id="cd01295">
    <property type="entry name" value="AdeC"/>
    <property type="match status" value="1"/>
</dbReference>
<accession>A0A2U2B9H9</accession>
<dbReference type="InterPro" id="IPR006679">
    <property type="entry name" value="Adenine_deam"/>
</dbReference>
<dbReference type="PANTHER" id="PTHR11113">
    <property type="entry name" value="N-ACETYLGLUCOSAMINE-6-PHOSPHATE DEACETYLASE"/>
    <property type="match status" value="1"/>
</dbReference>
<dbReference type="AlphaFoldDB" id="A0A2U2B9H9"/>
<evidence type="ECO:0000256" key="2">
    <source>
        <dbReference type="ARBA" id="ARBA00023211"/>
    </source>
</evidence>
<keyword evidence="7" id="KW-1185">Reference proteome</keyword>
<dbReference type="PANTHER" id="PTHR11113:SF2">
    <property type="entry name" value="ADENINE DEAMINASE"/>
    <property type="match status" value="1"/>
</dbReference>
<organism evidence="6 7">
    <name type="scientific">Marinilabilia rubra</name>
    <dbReference type="NCBI Taxonomy" id="2162893"/>
    <lineage>
        <taxon>Bacteria</taxon>
        <taxon>Pseudomonadati</taxon>
        <taxon>Bacteroidota</taxon>
        <taxon>Bacteroidia</taxon>
        <taxon>Marinilabiliales</taxon>
        <taxon>Marinilabiliaceae</taxon>
        <taxon>Marinilabilia</taxon>
    </lineage>
</organism>
<evidence type="ECO:0000313" key="7">
    <source>
        <dbReference type="Proteomes" id="UP000244956"/>
    </source>
</evidence>
<dbReference type="InterPro" id="IPR026912">
    <property type="entry name" value="Adenine_deam_C"/>
</dbReference>
<dbReference type="EC" id="3.5.4.2" evidence="3"/>
<dbReference type="EMBL" id="QEWP01000006">
    <property type="protein sequence ID" value="PWD99729.1"/>
    <property type="molecule type" value="Genomic_DNA"/>
</dbReference>